<sequence length="127" mass="14971">MLREHFYYMTKTFSVGGKTWLLTLHRKRFSTLDDKWISIFLHLADNERLLPDERIYTRGHFRVLDPCGSNHITEKFICWHDQSNSGFGHDKVVSMAKLQEVYLDEEDTLSVEIEFEVISATNYSPII</sequence>
<dbReference type="RefSeq" id="XP_056844377.1">
    <property type="nucleotide sequence ID" value="XM_056988397.1"/>
</dbReference>
<dbReference type="InterPro" id="IPR002083">
    <property type="entry name" value="MATH/TRAF_dom"/>
</dbReference>
<keyword evidence="2" id="KW-1185">Reference proteome</keyword>
<feature type="domain" description="MATH" evidence="1">
    <location>
        <begin position="1"/>
        <end position="115"/>
    </location>
</feature>
<accession>A0A9W3BYW7</accession>
<dbReference type="OrthoDB" id="1111726at2759"/>
<dbReference type="InterPro" id="IPR008974">
    <property type="entry name" value="TRAF-like"/>
</dbReference>
<dbReference type="KEGG" id="rsz:108807730"/>
<dbReference type="RefSeq" id="XP_056844376.1">
    <property type="nucleotide sequence ID" value="XM_056988396.1"/>
</dbReference>
<dbReference type="Pfam" id="PF22486">
    <property type="entry name" value="MATH_2"/>
    <property type="match status" value="1"/>
</dbReference>
<dbReference type="CDD" id="cd00121">
    <property type="entry name" value="MATH"/>
    <property type="match status" value="1"/>
</dbReference>
<name>A0A9W3BYW7_RAPSA</name>
<dbReference type="PROSITE" id="PS50144">
    <property type="entry name" value="MATH"/>
    <property type="match status" value="1"/>
</dbReference>
<dbReference type="AlphaFoldDB" id="A0A9W3BYW7"/>
<gene>
    <name evidence="3 4" type="primary">LOC108807730</name>
</gene>
<dbReference type="Proteomes" id="UP000504610">
    <property type="component" value="Chromosome 6"/>
</dbReference>
<dbReference type="Gene3D" id="2.60.210.10">
    <property type="entry name" value="Apoptosis, Tumor Necrosis Factor Receptor Associated Protein 2, Chain A"/>
    <property type="match status" value="1"/>
</dbReference>
<dbReference type="GeneID" id="108807730"/>
<proteinExistence type="predicted"/>
<evidence type="ECO:0000313" key="3">
    <source>
        <dbReference type="RefSeq" id="XP_056844376.1"/>
    </source>
</evidence>
<dbReference type="PANTHER" id="PTHR46162">
    <property type="entry name" value="TRAF-LIKE FAMILY PROTEIN"/>
    <property type="match status" value="1"/>
</dbReference>
<reference evidence="3 4" key="2">
    <citation type="submission" date="2025-04" db="UniProtKB">
        <authorList>
            <consortium name="RefSeq"/>
        </authorList>
    </citation>
    <scope>IDENTIFICATION</scope>
    <source>
        <tissue evidence="3 4">Leaf</tissue>
    </source>
</reference>
<organism evidence="2 3">
    <name type="scientific">Raphanus sativus</name>
    <name type="common">Radish</name>
    <name type="synonym">Raphanus raphanistrum var. sativus</name>
    <dbReference type="NCBI Taxonomy" id="3726"/>
    <lineage>
        <taxon>Eukaryota</taxon>
        <taxon>Viridiplantae</taxon>
        <taxon>Streptophyta</taxon>
        <taxon>Embryophyta</taxon>
        <taxon>Tracheophyta</taxon>
        <taxon>Spermatophyta</taxon>
        <taxon>Magnoliopsida</taxon>
        <taxon>eudicotyledons</taxon>
        <taxon>Gunneridae</taxon>
        <taxon>Pentapetalae</taxon>
        <taxon>rosids</taxon>
        <taxon>malvids</taxon>
        <taxon>Brassicales</taxon>
        <taxon>Brassicaceae</taxon>
        <taxon>Brassiceae</taxon>
        <taxon>Raphanus</taxon>
    </lineage>
</organism>
<evidence type="ECO:0000259" key="1">
    <source>
        <dbReference type="PROSITE" id="PS50144"/>
    </source>
</evidence>
<dbReference type="PANTHER" id="PTHR46162:SF41">
    <property type="entry name" value="MATH DOMAIN-CONTAINING PROTEIN"/>
    <property type="match status" value="1"/>
</dbReference>
<dbReference type="SUPFAM" id="SSF49599">
    <property type="entry name" value="TRAF domain-like"/>
    <property type="match status" value="1"/>
</dbReference>
<reference evidence="2" key="1">
    <citation type="journal article" date="2019" name="Database">
        <title>The radish genome database (RadishGD): an integrated information resource for radish genomics.</title>
        <authorList>
            <person name="Yu H.J."/>
            <person name="Baek S."/>
            <person name="Lee Y.J."/>
            <person name="Cho A."/>
            <person name="Mun J.H."/>
        </authorList>
    </citation>
    <scope>NUCLEOTIDE SEQUENCE [LARGE SCALE GENOMIC DNA]</scope>
    <source>
        <strain evidence="2">cv. WK10039</strain>
    </source>
</reference>
<evidence type="ECO:0000313" key="4">
    <source>
        <dbReference type="RefSeq" id="XP_056844377.1"/>
    </source>
</evidence>
<protein>
    <submittedName>
        <fullName evidence="3 4">Uncharacterized protein LOC108807730</fullName>
    </submittedName>
</protein>
<evidence type="ECO:0000313" key="2">
    <source>
        <dbReference type="Proteomes" id="UP000504610"/>
    </source>
</evidence>